<reference evidence="1 2" key="1">
    <citation type="submission" date="2016-11" db="EMBL/GenBank/DDBJ databases">
        <title>Identification of Bacillus cereus isolated from egg-white.</title>
        <authorList>
            <person name="Soni A."/>
            <person name="Oey I."/>
            <person name="Silcock P."/>
            <person name="Bremer P."/>
        </authorList>
    </citation>
    <scope>NUCLEOTIDE SEQUENCE [LARGE SCALE GENOMIC DNA]</scope>
    <source>
        <strain evidence="1 2">NZAS03</strain>
    </source>
</reference>
<dbReference type="EMBL" id="MPON01000037">
    <property type="protein sequence ID" value="OKA30466.1"/>
    <property type="molecule type" value="Genomic_DNA"/>
</dbReference>
<sequence>MLYALRTLGSIGVNVVTEKKTAKQKILCAGPVEGNGALFYRLRPDLDIMPGQLLEVGNGKNQTITKEEAELLLAAPSWEFREVAE</sequence>
<gene>
    <name evidence="1" type="ORF">BJR07_29810</name>
</gene>
<name>A0A1Q4L0E8_BACCE</name>
<organism evidence="1 2">
    <name type="scientific">Bacillus cereus</name>
    <dbReference type="NCBI Taxonomy" id="1396"/>
    <lineage>
        <taxon>Bacteria</taxon>
        <taxon>Bacillati</taxon>
        <taxon>Bacillota</taxon>
        <taxon>Bacilli</taxon>
        <taxon>Bacillales</taxon>
        <taxon>Bacillaceae</taxon>
        <taxon>Bacillus</taxon>
        <taxon>Bacillus cereus group</taxon>
    </lineage>
</organism>
<dbReference type="AlphaFoldDB" id="A0A1Q4L0E8"/>
<accession>A0A1Q4L0E8</accession>
<evidence type="ECO:0000313" key="1">
    <source>
        <dbReference type="EMBL" id="OKA30466.1"/>
    </source>
</evidence>
<evidence type="ECO:0000313" key="2">
    <source>
        <dbReference type="Proteomes" id="UP000186535"/>
    </source>
</evidence>
<dbReference type="Proteomes" id="UP000186535">
    <property type="component" value="Unassembled WGS sequence"/>
</dbReference>
<comment type="caution">
    <text evidence="1">The sequence shown here is derived from an EMBL/GenBank/DDBJ whole genome shotgun (WGS) entry which is preliminary data.</text>
</comment>
<proteinExistence type="predicted"/>
<protein>
    <submittedName>
        <fullName evidence="1">Uncharacterized protein</fullName>
    </submittedName>
</protein>